<organism evidence="12 13">
    <name type="scientific">[Pantoea] beijingensis</name>
    <dbReference type="NCBI Taxonomy" id="1324864"/>
    <lineage>
        <taxon>Bacteria</taxon>
        <taxon>Pseudomonadati</taxon>
        <taxon>Pseudomonadota</taxon>
        <taxon>Gammaproteobacteria</taxon>
        <taxon>Enterobacterales</taxon>
        <taxon>Erwiniaceae</taxon>
        <taxon>Erwinia</taxon>
    </lineage>
</organism>
<evidence type="ECO:0000256" key="7">
    <source>
        <dbReference type="ARBA" id="ARBA00022970"/>
    </source>
</evidence>
<keyword evidence="9 10" id="KW-0472">Membrane</keyword>
<feature type="transmembrane region" description="Helical" evidence="10">
    <location>
        <begin position="358"/>
        <end position="383"/>
    </location>
</feature>
<feature type="transmembrane region" description="Helical" evidence="10">
    <location>
        <begin position="180"/>
        <end position="198"/>
    </location>
</feature>
<evidence type="ECO:0000313" key="12">
    <source>
        <dbReference type="EMBL" id="RWR01580.1"/>
    </source>
</evidence>
<evidence type="ECO:0000256" key="10">
    <source>
        <dbReference type="RuleBase" id="RU363032"/>
    </source>
</evidence>
<dbReference type="EMBL" id="JMEE01000036">
    <property type="protein sequence ID" value="RWR01580.1"/>
    <property type="molecule type" value="Genomic_DNA"/>
</dbReference>
<evidence type="ECO:0000256" key="5">
    <source>
        <dbReference type="ARBA" id="ARBA00022519"/>
    </source>
</evidence>
<comment type="caution">
    <text evidence="12">The sequence shown here is derived from an EMBL/GenBank/DDBJ whole genome shotgun (WGS) entry which is preliminary data.</text>
</comment>
<feature type="transmembrane region" description="Helical" evidence="10">
    <location>
        <begin position="219"/>
        <end position="240"/>
    </location>
</feature>
<keyword evidence="8 10" id="KW-1133">Transmembrane helix</keyword>
<dbReference type="InterPro" id="IPR043429">
    <property type="entry name" value="ArtM/GltK/GlnP/TcyL/YhdX-like"/>
</dbReference>
<dbReference type="FunFam" id="1.10.3720.10:FF:000047">
    <property type="entry name" value="Amino acid ABC transporter, permease protein"/>
    <property type="match status" value="1"/>
</dbReference>
<evidence type="ECO:0000256" key="3">
    <source>
        <dbReference type="ARBA" id="ARBA00022448"/>
    </source>
</evidence>
<keyword evidence="4" id="KW-1003">Cell membrane</keyword>
<dbReference type="PANTHER" id="PTHR30614:SF37">
    <property type="entry name" value="AMINO-ACID ABC TRANSPORTER PERMEASE PROTEIN YHDX-RELATED"/>
    <property type="match status" value="1"/>
</dbReference>
<dbReference type="CDD" id="cd06261">
    <property type="entry name" value="TM_PBP2"/>
    <property type="match status" value="1"/>
</dbReference>
<keyword evidence="6 10" id="KW-0812">Transmembrane</keyword>
<evidence type="ECO:0000256" key="2">
    <source>
        <dbReference type="ARBA" id="ARBA00010072"/>
    </source>
</evidence>
<accession>A0A443ICH2</accession>
<keyword evidence="7" id="KW-0029">Amino-acid transport</keyword>
<feature type="transmembrane region" description="Helical" evidence="10">
    <location>
        <begin position="125"/>
        <end position="145"/>
    </location>
</feature>
<dbReference type="InterPro" id="IPR035906">
    <property type="entry name" value="MetI-like_sf"/>
</dbReference>
<dbReference type="SUPFAM" id="SSF161098">
    <property type="entry name" value="MetI-like"/>
    <property type="match status" value="2"/>
</dbReference>
<dbReference type="FunFam" id="1.10.3720.10:FF:000051">
    <property type="entry name" value="Amino acid ABC transporter, permease protein"/>
    <property type="match status" value="1"/>
</dbReference>
<evidence type="ECO:0000256" key="6">
    <source>
        <dbReference type="ARBA" id="ARBA00022692"/>
    </source>
</evidence>
<gene>
    <name evidence="12" type="ORF">ED28_13925</name>
</gene>
<evidence type="ECO:0000313" key="13">
    <source>
        <dbReference type="Proteomes" id="UP000288794"/>
    </source>
</evidence>
<dbReference type="NCBIfam" id="TIGR01726">
    <property type="entry name" value="HEQRo_perm_3TM"/>
    <property type="match status" value="1"/>
</dbReference>
<evidence type="ECO:0000256" key="9">
    <source>
        <dbReference type="ARBA" id="ARBA00023136"/>
    </source>
</evidence>
<feature type="transmembrane region" description="Helical" evidence="10">
    <location>
        <begin position="260"/>
        <end position="279"/>
    </location>
</feature>
<keyword evidence="5" id="KW-0997">Cell inner membrane</keyword>
<dbReference type="RefSeq" id="WP_128178665.1">
    <property type="nucleotide sequence ID" value="NZ_CP071409.1"/>
</dbReference>
<evidence type="ECO:0000256" key="8">
    <source>
        <dbReference type="ARBA" id="ARBA00022989"/>
    </source>
</evidence>
<dbReference type="GO" id="GO:0043190">
    <property type="term" value="C:ATP-binding cassette (ABC) transporter complex"/>
    <property type="evidence" value="ECO:0007669"/>
    <property type="project" value="InterPro"/>
</dbReference>
<sequence length="392" mass="43487">MSQRPTVKKDLSFTNPAVRAWCYQIVAIVAVLAVAGYLIHNTVINLANRGITSGFGFLERNAGFGIVQHLIDYSEGDTYARVFLVGLTNTLLVSVLCIVFASFLGFFIGLARLSDNWLLRKIANVYIETFRNIPPLLQIFFWYFAVLRNLPGPRQAMNAFDLAYVSNRGLYIPWPEYSPGTFPFIIALLLAIAGIIGLHRFNRKHQLKTGQLRRTWPTAIPILVIFPLIAHVFYGAAMHWDIPQLRGFNFRGGFALIPELAALTVALSIYTSSFIAEVIRSGIQSVPHGQHEAARSLGLPTPVTLRQVIIPQAMRVIIPPLTSQYLNIVKNSSLAAAIGYPDMVSLFAGTVLNQTGQAIETIAITMAVYLIISLSISLLMNIYNRKIALVER</sequence>
<proteinExistence type="inferred from homology"/>
<dbReference type="InterPro" id="IPR000515">
    <property type="entry name" value="MetI-like"/>
</dbReference>
<dbReference type="AlphaFoldDB" id="A0A443ICH2"/>
<dbReference type="Proteomes" id="UP000288794">
    <property type="component" value="Unassembled WGS sequence"/>
</dbReference>
<dbReference type="InterPro" id="IPR010065">
    <property type="entry name" value="AA_ABC_transptr_permease_3TM"/>
</dbReference>
<feature type="transmembrane region" description="Helical" evidence="10">
    <location>
        <begin position="334"/>
        <end position="352"/>
    </location>
</feature>
<comment type="similarity">
    <text evidence="2">Belongs to the binding-protein-dependent transport system permease family. HisMQ subfamily.</text>
</comment>
<feature type="transmembrane region" description="Helical" evidence="10">
    <location>
        <begin position="91"/>
        <end position="113"/>
    </location>
</feature>
<evidence type="ECO:0000256" key="1">
    <source>
        <dbReference type="ARBA" id="ARBA00004429"/>
    </source>
</evidence>
<dbReference type="PROSITE" id="PS50928">
    <property type="entry name" value="ABC_TM1"/>
    <property type="match status" value="1"/>
</dbReference>
<dbReference type="GO" id="GO:0022857">
    <property type="term" value="F:transmembrane transporter activity"/>
    <property type="evidence" value="ECO:0007669"/>
    <property type="project" value="InterPro"/>
</dbReference>
<dbReference type="GO" id="GO:0006865">
    <property type="term" value="P:amino acid transport"/>
    <property type="evidence" value="ECO:0007669"/>
    <property type="project" value="UniProtKB-KW"/>
</dbReference>
<dbReference type="Gene3D" id="1.10.3720.10">
    <property type="entry name" value="MetI-like"/>
    <property type="match status" value="2"/>
</dbReference>
<reference evidence="12 13" key="1">
    <citation type="submission" date="2014-04" db="EMBL/GenBank/DDBJ databases">
        <title>Draft genome sequence of Pantoea beijingensis strain LMG 27579, an emerging pathogen to Pleurotus eryngii with potential industrial application.</title>
        <authorList>
            <person name="Xu F."/>
            <person name="Liu Y."/>
            <person name="Wang S."/>
            <person name="Yin Y."/>
            <person name="Ma Y."/>
            <person name="Zhao S."/>
            <person name="Rong C."/>
        </authorList>
    </citation>
    <scope>NUCLEOTIDE SEQUENCE [LARGE SCALE GENOMIC DNA]</scope>
    <source>
        <strain evidence="12 13">LMG 27579</strain>
    </source>
</reference>
<keyword evidence="13" id="KW-1185">Reference proteome</keyword>
<evidence type="ECO:0000259" key="11">
    <source>
        <dbReference type="PROSITE" id="PS50928"/>
    </source>
</evidence>
<name>A0A443ICH2_9GAMM</name>
<protein>
    <submittedName>
        <fullName evidence="12">Amino acid ABC transporter permease</fullName>
    </submittedName>
</protein>
<feature type="transmembrane region" description="Helical" evidence="10">
    <location>
        <begin position="21"/>
        <end position="39"/>
    </location>
</feature>
<dbReference type="PANTHER" id="PTHR30614">
    <property type="entry name" value="MEMBRANE COMPONENT OF AMINO ACID ABC TRANSPORTER"/>
    <property type="match status" value="1"/>
</dbReference>
<comment type="subcellular location">
    <subcellularLocation>
        <location evidence="1">Cell inner membrane</location>
        <topology evidence="1">Multi-pass membrane protein</topology>
    </subcellularLocation>
    <subcellularLocation>
        <location evidence="10">Cell membrane</location>
        <topology evidence="10">Multi-pass membrane protein</topology>
    </subcellularLocation>
</comment>
<keyword evidence="3 10" id="KW-0813">Transport</keyword>
<dbReference type="Pfam" id="PF00528">
    <property type="entry name" value="BPD_transp_1"/>
    <property type="match status" value="1"/>
</dbReference>
<evidence type="ECO:0000256" key="4">
    <source>
        <dbReference type="ARBA" id="ARBA00022475"/>
    </source>
</evidence>
<feature type="domain" description="ABC transmembrane type-1" evidence="11">
    <location>
        <begin position="87"/>
        <end position="380"/>
    </location>
</feature>